<proteinExistence type="predicted"/>
<evidence type="ECO:0000313" key="3">
    <source>
        <dbReference type="Proteomes" id="UP001286313"/>
    </source>
</evidence>
<evidence type="ECO:0000313" key="2">
    <source>
        <dbReference type="EMBL" id="KAK3868243.1"/>
    </source>
</evidence>
<comment type="caution">
    <text evidence="2">The sequence shown here is derived from an EMBL/GenBank/DDBJ whole genome shotgun (WGS) entry which is preliminary data.</text>
</comment>
<feature type="compositionally biased region" description="Pro residues" evidence="1">
    <location>
        <begin position="72"/>
        <end position="84"/>
    </location>
</feature>
<keyword evidence="3" id="KW-1185">Reference proteome</keyword>
<organism evidence="2 3">
    <name type="scientific">Petrolisthes cinctipes</name>
    <name type="common">Flat porcelain crab</name>
    <dbReference type="NCBI Taxonomy" id="88211"/>
    <lineage>
        <taxon>Eukaryota</taxon>
        <taxon>Metazoa</taxon>
        <taxon>Ecdysozoa</taxon>
        <taxon>Arthropoda</taxon>
        <taxon>Crustacea</taxon>
        <taxon>Multicrustacea</taxon>
        <taxon>Malacostraca</taxon>
        <taxon>Eumalacostraca</taxon>
        <taxon>Eucarida</taxon>
        <taxon>Decapoda</taxon>
        <taxon>Pleocyemata</taxon>
        <taxon>Anomura</taxon>
        <taxon>Galatheoidea</taxon>
        <taxon>Porcellanidae</taxon>
        <taxon>Petrolisthes</taxon>
    </lineage>
</organism>
<accession>A0AAE1F6N3</accession>
<gene>
    <name evidence="2" type="ORF">Pcinc_026354</name>
</gene>
<dbReference type="EMBL" id="JAWQEG010003058">
    <property type="protein sequence ID" value="KAK3868243.1"/>
    <property type="molecule type" value="Genomic_DNA"/>
</dbReference>
<dbReference type="AlphaFoldDB" id="A0AAE1F6N3"/>
<protein>
    <submittedName>
        <fullName evidence="2">Uncharacterized protein</fullName>
    </submittedName>
</protein>
<dbReference type="Proteomes" id="UP001286313">
    <property type="component" value="Unassembled WGS sequence"/>
</dbReference>
<evidence type="ECO:0000256" key="1">
    <source>
        <dbReference type="SAM" id="MobiDB-lite"/>
    </source>
</evidence>
<sequence>MWHSTGVFTEQCQKSAKATAAAAVCRGECLAFGGHTPTNQPIHICDGGGGSGKEVTSSPAASYPNPIRTDPPHAPPPSYPPPNLILPSPSSR</sequence>
<feature type="region of interest" description="Disordered" evidence="1">
    <location>
        <begin position="44"/>
        <end position="92"/>
    </location>
</feature>
<name>A0AAE1F6N3_PETCI</name>
<reference evidence="2" key="1">
    <citation type="submission" date="2023-10" db="EMBL/GenBank/DDBJ databases">
        <title>Genome assemblies of two species of porcelain crab, Petrolisthes cinctipes and Petrolisthes manimaculis (Anomura: Porcellanidae).</title>
        <authorList>
            <person name="Angst P."/>
        </authorList>
    </citation>
    <scope>NUCLEOTIDE SEQUENCE</scope>
    <source>
        <strain evidence="2">PB745_01</strain>
        <tissue evidence="2">Gill</tissue>
    </source>
</reference>